<gene>
    <name evidence="1" type="ORF">A7M90_13175</name>
</gene>
<name>A0A1S2G213_ACIBA</name>
<comment type="caution">
    <text evidence="1">The sequence shown here is derived from an EMBL/GenBank/DDBJ whole genome shotgun (WGS) entry which is preliminary data.</text>
</comment>
<accession>A0A1S2G213</accession>
<evidence type="ECO:0000313" key="1">
    <source>
        <dbReference type="EMBL" id="OIG74688.1"/>
    </source>
</evidence>
<protein>
    <submittedName>
        <fullName evidence="1">Uncharacterized protein</fullName>
    </submittedName>
</protein>
<reference evidence="1 2" key="1">
    <citation type="submission" date="2016-05" db="EMBL/GenBank/DDBJ databases">
        <title>The evolution of Acinetobacter baumannii in vivo.</title>
        <authorList>
            <person name="Hua X."/>
            <person name="Yu Y."/>
        </authorList>
    </citation>
    <scope>NUCLEOTIDE SEQUENCE [LARGE SCALE GENOMIC DNA]</scope>
    <source>
        <strain evidence="1 2">XH647</strain>
    </source>
</reference>
<dbReference type="RefSeq" id="WP_001133583.1">
    <property type="nucleotide sequence ID" value="NZ_CP077835.1"/>
</dbReference>
<dbReference type="EMBL" id="LYKI01000004">
    <property type="protein sequence ID" value="OIG74688.1"/>
    <property type="molecule type" value="Genomic_DNA"/>
</dbReference>
<sequence>MPNQEITLSDQEKEIVQEVQESLGFKTIEETIEFLARQRIQELLGKLAGQELRKNHRHLF</sequence>
<proteinExistence type="predicted"/>
<evidence type="ECO:0000313" key="2">
    <source>
        <dbReference type="Proteomes" id="UP000179937"/>
    </source>
</evidence>
<dbReference type="AlphaFoldDB" id="A0A1S2G213"/>
<dbReference type="Proteomes" id="UP000179937">
    <property type="component" value="Unassembled WGS sequence"/>
</dbReference>
<organism evidence="1 2">
    <name type="scientific">Acinetobacter baumannii</name>
    <dbReference type="NCBI Taxonomy" id="470"/>
    <lineage>
        <taxon>Bacteria</taxon>
        <taxon>Pseudomonadati</taxon>
        <taxon>Pseudomonadota</taxon>
        <taxon>Gammaproteobacteria</taxon>
        <taxon>Moraxellales</taxon>
        <taxon>Moraxellaceae</taxon>
        <taxon>Acinetobacter</taxon>
        <taxon>Acinetobacter calcoaceticus/baumannii complex</taxon>
    </lineage>
</organism>